<keyword evidence="5" id="KW-1278">Translocase</keyword>
<dbReference type="NCBIfam" id="TIGR01770">
    <property type="entry name" value="NDH_I_N"/>
    <property type="match status" value="1"/>
</dbReference>
<dbReference type="GO" id="GO:0008137">
    <property type="term" value="F:NADH dehydrogenase (ubiquinone) activity"/>
    <property type="evidence" value="ECO:0007669"/>
    <property type="project" value="InterPro"/>
</dbReference>
<keyword evidence="5" id="KW-0520">NAD</keyword>
<dbReference type="GO" id="GO:0012505">
    <property type="term" value="C:endomembrane system"/>
    <property type="evidence" value="ECO:0007669"/>
    <property type="project" value="UniProtKB-SubCell"/>
</dbReference>
<dbReference type="PRINTS" id="PR01434">
    <property type="entry name" value="NADHDHGNASE5"/>
</dbReference>
<feature type="transmembrane region" description="Helical" evidence="5">
    <location>
        <begin position="239"/>
        <end position="258"/>
    </location>
</feature>
<reference evidence="8 9" key="1">
    <citation type="submission" date="2017-07" db="EMBL/GenBank/DDBJ databases">
        <authorList>
            <person name="Sun Z.S."/>
            <person name="Albrecht U."/>
            <person name="Echele G."/>
            <person name="Lee C.C."/>
        </authorList>
    </citation>
    <scope>NUCLEOTIDE SEQUENCE [LARGE SCALE GENOMIC DNA]</scope>
    <source>
        <strain evidence="8 9">CGMCC 1.12710</strain>
    </source>
</reference>
<comment type="similarity">
    <text evidence="5">Belongs to the complex I subunit 2 family.</text>
</comment>
<feature type="transmembrane region" description="Helical" evidence="5">
    <location>
        <begin position="393"/>
        <end position="423"/>
    </location>
</feature>
<accession>A0A239PXL4</accession>
<comment type="subunit">
    <text evidence="5">NDH-1 is composed of 14 different subunits. Subunits NuoA, H, J, K, L, M, N constitute the membrane sector of the complex.</text>
</comment>
<keyword evidence="2 5" id="KW-0812">Transmembrane</keyword>
<keyword evidence="4 5" id="KW-0472">Membrane</keyword>
<evidence type="ECO:0000313" key="9">
    <source>
        <dbReference type="Proteomes" id="UP000198346"/>
    </source>
</evidence>
<sequence length="480" mass="50371">MGVFETLSFFVPELLLAVGAMALLIAGVYMGERSARPIALASAALLLAACVIVLLTPVGGGQTLFAGAFRIDAFSSFAKAIVFAAAAVAILMSDRYLAGEQLGRFEYPVLIVLAAFGMGLMVSATDLIALYMAVETQSLALYILAAFNRDSRRSTEAGLKYFVLGALSSGLLLYGASLIYGFAGSTRFDEIARVAAMGGDNLGLAVGLVFLIAGLAFKVSAAPFHMWTPDVYEGAPTPVTAFFAAAPKFAAMALFARAMSAPFLELIDDWRPIIAIIAVASMAVGAFSAIVQTNIKRLMAYSSIGHMGYALIGLAAGTAEGVSSVLIYMAIYVVMTVGTFACILMMRRRGGMTEAIADLSGLSQTNAPFALILTVLLFSLAGVPPLAGFFGKWFVFFAAVNADLVWLAAIGAVMSVISAYYYLRVVWIMWFDEPAPAFERESGPVLGAASSISALLMFPGLVVFIGALVAAAEKAAASLF</sequence>
<feature type="transmembrane region" description="Helical" evidence="5">
    <location>
        <begin position="6"/>
        <end position="26"/>
    </location>
</feature>
<comment type="subcellular location">
    <subcellularLocation>
        <location evidence="5">Cell membrane</location>
        <topology evidence="5">Multi-pass membrane protein</topology>
    </subcellularLocation>
    <subcellularLocation>
        <location evidence="1">Endomembrane system</location>
        <topology evidence="1">Multi-pass membrane protein</topology>
    </subcellularLocation>
    <subcellularLocation>
        <location evidence="6">Membrane</location>
        <topology evidence="6">Multi-pass membrane protein</topology>
    </subcellularLocation>
</comment>
<dbReference type="EMBL" id="FZQA01000005">
    <property type="protein sequence ID" value="SNT74773.1"/>
    <property type="molecule type" value="Genomic_DNA"/>
</dbReference>
<proteinExistence type="inferred from homology"/>
<dbReference type="Pfam" id="PF00361">
    <property type="entry name" value="Proton_antipo_M"/>
    <property type="match status" value="1"/>
</dbReference>
<keyword evidence="5" id="KW-1003">Cell membrane</keyword>
<dbReference type="PANTHER" id="PTHR22773">
    <property type="entry name" value="NADH DEHYDROGENASE"/>
    <property type="match status" value="1"/>
</dbReference>
<gene>
    <name evidence="5" type="primary">nuoN</name>
    <name evidence="8" type="ORF">SAMN06297382_2357</name>
</gene>
<evidence type="ECO:0000256" key="2">
    <source>
        <dbReference type="ARBA" id="ARBA00022692"/>
    </source>
</evidence>
<feature type="transmembrane region" description="Helical" evidence="5">
    <location>
        <begin position="325"/>
        <end position="346"/>
    </location>
</feature>
<keyword evidence="5" id="KW-0830">Ubiquinone</keyword>
<feature type="transmembrane region" description="Helical" evidence="5">
    <location>
        <begin position="270"/>
        <end position="291"/>
    </location>
</feature>
<keyword evidence="5" id="KW-0874">Quinone</keyword>
<evidence type="ECO:0000259" key="7">
    <source>
        <dbReference type="Pfam" id="PF00361"/>
    </source>
</evidence>
<evidence type="ECO:0000256" key="3">
    <source>
        <dbReference type="ARBA" id="ARBA00022989"/>
    </source>
</evidence>
<dbReference type="InterPro" id="IPR010096">
    <property type="entry name" value="NADH-Q_OxRdtase_suN/2"/>
</dbReference>
<feature type="domain" description="NADH:quinone oxidoreductase/Mrp antiporter transmembrane" evidence="7">
    <location>
        <begin position="124"/>
        <end position="418"/>
    </location>
</feature>
<dbReference type="GO" id="GO:0048038">
    <property type="term" value="F:quinone binding"/>
    <property type="evidence" value="ECO:0007669"/>
    <property type="project" value="UniProtKB-KW"/>
</dbReference>
<feature type="transmembrane region" description="Helical" evidence="5">
    <location>
        <begin position="202"/>
        <end position="227"/>
    </location>
</feature>
<keyword evidence="9" id="KW-1185">Reference proteome</keyword>
<organism evidence="8 9">
    <name type="scientific">Amphiplicatus metriothermophilus</name>
    <dbReference type="NCBI Taxonomy" id="1519374"/>
    <lineage>
        <taxon>Bacteria</taxon>
        <taxon>Pseudomonadati</taxon>
        <taxon>Pseudomonadota</taxon>
        <taxon>Alphaproteobacteria</taxon>
        <taxon>Parvularculales</taxon>
        <taxon>Parvularculaceae</taxon>
        <taxon>Amphiplicatus</taxon>
    </lineage>
</organism>
<comment type="catalytic activity">
    <reaction evidence="5">
        <text>a quinone + NADH + 5 H(+)(in) = a quinol + NAD(+) + 4 H(+)(out)</text>
        <dbReference type="Rhea" id="RHEA:57888"/>
        <dbReference type="ChEBI" id="CHEBI:15378"/>
        <dbReference type="ChEBI" id="CHEBI:24646"/>
        <dbReference type="ChEBI" id="CHEBI:57540"/>
        <dbReference type="ChEBI" id="CHEBI:57945"/>
        <dbReference type="ChEBI" id="CHEBI:132124"/>
    </reaction>
</comment>
<dbReference type="GO" id="GO:0005886">
    <property type="term" value="C:plasma membrane"/>
    <property type="evidence" value="ECO:0007669"/>
    <property type="project" value="UniProtKB-SubCell"/>
</dbReference>
<keyword evidence="5" id="KW-0813">Transport</keyword>
<feature type="transmembrane region" description="Helical" evidence="5">
    <location>
        <begin position="38"/>
        <end position="56"/>
    </location>
</feature>
<evidence type="ECO:0000256" key="5">
    <source>
        <dbReference type="HAMAP-Rule" id="MF_00445"/>
    </source>
</evidence>
<keyword evidence="3 5" id="KW-1133">Transmembrane helix</keyword>
<dbReference type="AlphaFoldDB" id="A0A239PXL4"/>
<dbReference type="EC" id="7.1.1.-" evidence="5"/>
<dbReference type="GO" id="GO:0050136">
    <property type="term" value="F:NADH dehydrogenase (quinone) (non-electrogenic) activity"/>
    <property type="evidence" value="ECO:0007669"/>
    <property type="project" value="UniProtKB-UniRule"/>
</dbReference>
<evidence type="ECO:0000313" key="8">
    <source>
        <dbReference type="EMBL" id="SNT74773.1"/>
    </source>
</evidence>
<dbReference type="NCBIfam" id="NF004440">
    <property type="entry name" value="PRK05777.1-3"/>
    <property type="match status" value="1"/>
</dbReference>
<dbReference type="HAMAP" id="MF_00445">
    <property type="entry name" value="NDH1_NuoN_1"/>
    <property type="match status" value="1"/>
</dbReference>
<feature type="transmembrane region" description="Helical" evidence="5">
    <location>
        <begin position="105"/>
        <end position="122"/>
    </location>
</feature>
<dbReference type="Proteomes" id="UP000198346">
    <property type="component" value="Unassembled WGS sequence"/>
</dbReference>
<feature type="transmembrane region" description="Helical" evidence="5">
    <location>
        <begin position="76"/>
        <end position="93"/>
    </location>
</feature>
<evidence type="ECO:0000256" key="6">
    <source>
        <dbReference type="RuleBase" id="RU000320"/>
    </source>
</evidence>
<name>A0A239PXL4_9PROT</name>
<feature type="transmembrane region" description="Helical" evidence="5">
    <location>
        <begin position="159"/>
        <end position="182"/>
    </location>
</feature>
<feature type="transmembrane region" description="Helical" evidence="5">
    <location>
        <begin position="298"/>
        <end position="319"/>
    </location>
</feature>
<dbReference type="GO" id="GO:0042773">
    <property type="term" value="P:ATP synthesis coupled electron transport"/>
    <property type="evidence" value="ECO:0007669"/>
    <property type="project" value="InterPro"/>
</dbReference>
<feature type="transmembrane region" description="Helical" evidence="5">
    <location>
        <begin position="367"/>
        <end position="387"/>
    </location>
</feature>
<dbReference type="RefSeq" id="WP_089412794.1">
    <property type="nucleotide sequence ID" value="NZ_FZQA01000005.1"/>
</dbReference>
<feature type="transmembrane region" description="Helical" evidence="5">
    <location>
        <begin position="444"/>
        <end position="472"/>
    </location>
</feature>
<evidence type="ECO:0000256" key="1">
    <source>
        <dbReference type="ARBA" id="ARBA00004127"/>
    </source>
</evidence>
<evidence type="ECO:0000256" key="4">
    <source>
        <dbReference type="ARBA" id="ARBA00023136"/>
    </source>
</evidence>
<dbReference type="OrthoDB" id="9811718at2"/>
<dbReference type="InterPro" id="IPR001750">
    <property type="entry name" value="ND/Mrp_TM"/>
</dbReference>
<protein>
    <recommendedName>
        <fullName evidence="5">NADH-quinone oxidoreductase subunit N</fullName>
        <ecNumber evidence="5">7.1.1.-</ecNumber>
    </recommendedName>
    <alternativeName>
        <fullName evidence="5">NADH dehydrogenase I subunit N</fullName>
    </alternativeName>
    <alternativeName>
        <fullName evidence="5">NDH-1 subunit N</fullName>
    </alternativeName>
</protein>
<comment type="function">
    <text evidence="5">NDH-1 shuttles electrons from NADH, via FMN and iron-sulfur (Fe-S) centers, to quinones in the respiratory chain. The immediate electron acceptor for the enzyme in this species is believed to be ubiquinone. Couples the redox reaction to proton translocation (for every two electrons transferred, four hydrogen ions are translocated across the cytoplasmic membrane), and thus conserves the redox energy in a proton gradient.</text>
</comment>